<dbReference type="InterPro" id="IPR037185">
    <property type="entry name" value="EmrE-like"/>
</dbReference>
<evidence type="ECO:0000313" key="10">
    <source>
        <dbReference type="Proteomes" id="UP000219271"/>
    </source>
</evidence>
<dbReference type="Gene3D" id="1.10.3730.20">
    <property type="match status" value="2"/>
</dbReference>
<dbReference type="InterPro" id="IPR000620">
    <property type="entry name" value="EamA_dom"/>
</dbReference>
<feature type="domain" description="EamA" evidence="8">
    <location>
        <begin position="170"/>
        <end position="305"/>
    </location>
</feature>
<comment type="subcellular location">
    <subcellularLocation>
        <location evidence="1">Cell membrane</location>
        <topology evidence="1">Multi-pass membrane protein</topology>
    </subcellularLocation>
</comment>
<feature type="transmembrane region" description="Helical" evidence="7">
    <location>
        <begin position="83"/>
        <end position="105"/>
    </location>
</feature>
<feature type="transmembrane region" description="Helical" evidence="7">
    <location>
        <begin position="265"/>
        <end position="282"/>
    </location>
</feature>
<feature type="transmembrane region" description="Helical" evidence="7">
    <location>
        <begin position="111"/>
        <end position="133"/>
    </location>
</feature>
<gene>
    <name evidence="9" type="ORF">SAMN06273570_4937</name>
</gene>
<proteinExistence type="inferred from homology"/>
<feature type="transmembrane region" description="Helical" evidence="7">
    <location>
        <begin position="288"/>
        <end position="305"/>
    </location>
</feature>
<accession>A0A286DR00</accession>
<dbReference type="PANTHER" id="PTHR32322:SF2">
    <property type="entry name" value="EAMA DOMAIN-CONTAINING PROTEIN"/>
    <property type="match status" value="1"/>
</dbReference>
<comment type="similarity">
    <text evidence="2">Belongs to the EamA transporter family.</text>
</comment>
<feature type="transmembrane region" description="Helical" evidence="7">
    <location>
        <begin position="200"/>
        <end position="221"/>
    </location>
</feature>
<keyword evidence="6 7" id="KW-0472">Membrane</keyword>
<reference evidence="10" key="1">
    <citation type="submission" date="2017-09" db="EMBL/GenBank/DDBJ databases">
        <authorList>
            <person name="Varghese N."/>
            <person name="Submissions S."/>
        </authorList>
    </citation>
    <scope>NUCLEOTIDE SEQUENCE [LARGE SCALE GENOMIC DNA]</scope>
    <source>
        <strain evidence="10">JKS000234</strain>
    </source>
</reference>
<dbReference type="EMBL" id="OCMY01000003">
    <property type="protein sequence ID" value="SOD61107.1"/>
    <property type="molecule type" value="Genomic_DNA"/>
</dbReference>
<dbReference type="RefSeq" id="WP_097098376.1">
    <property type="nucleotide sequence ID" value="NZ_OCMY01000003.1"/>
</dbReference>
<feature type="transmembrane region" description="Helical" evidence="7">
    <location>
        <begin position="43"/>
        <end position="63"/>
    </location>
</feature>
<dbReference type="Proteomes" id="UP000219271">
    <property type="component" value="Unassembled WGS sequence"/>
</dbReference>
<keyword evidence="10" id="KW-1185">Reference proteome</keyword>
<feature type="transmembrane region" description="Helical" evidence="7">
    <location>
        <begin position="169"/>
        <end position="188"/>
    </location>
</feature>
<feature type="domain" description="EamA" evidence="8">
    <location>
        <begin position="18"/>
        <end position="155"/>
    </location>
</feature>
<evidence type="ECO:0000313" key="9">
    <source>
        <dbReference type="EMBL" id="SOD61107.1"/>
    </source>
</evidence>
<evidence type="ECO:0000256" key="1">
    <source>
        <dbReference type="ARBA" id="ARBA00004651"/>
    </source>
</evidence>
<name>A0A286DR00_9GAMM</name>
<sequence>MARKSHAPAFSQAGFFVTLFASTFLMGSSFVAGKILLQQGFTPMILVGWRFFVAALATLPLVLAGERNIVAALLPTKAGLRNVALATLMIGLLQTAAVMGLLFWAMQFIPASTAAILLFTNPIWVALLGRIFLGESLHRARLAGLLLGVVGVALAIGFSPSMFSGGMALAGEIIGIVSALCWASATLINKRAALPFAPWALSFWQMLVGAIAILVIAYINGEKWPDNVTREQWGWFLWLSIPASTGSFGLWFVALKRGGATRTSGFLFLAPLFTVILAYFILDTAISWMQAAGGILIGLALWLVNRELPAKNNRE</sequence>
<keyword evidence="5 7" id="KW-1133">Transmembrane helix</keyword>
<dbReference type="GO" id="GO:0016020">
    <property type="term" value="C:membrane"/>
    <property type="evidence" value="ECO:0007669"/>
    <property type="project" value="UniProtKB-SubCell"/>
</dbReference>
<dbReference type="SUPFAM" id="SSF103481">
    <property type="entry name" value="Multidrug resistance efflux transporter EmrE"/>
    <property type="match status" value="2"/>
</dbReference>
<evidence type="ECO:0000256" key="7">
    <source>
        <dbReference type="SAM" id="Phobius"/>
    </source>
</evidence>
<evidence type="ECO:0000256" key="4">
    <source>
        <dbReference type="ARBA" id="ARBA00022692"/>
    </source>
</evidence>
<evidence type="ECO:0000256" key="3">
    <source>
        <dbReference type="ARBA" id="ARBA00022475"/>
    </source>
</evidence>
<dbReference type="Pfam" id="PF00892">
    <property type="entry name" value="EamA"/>
    <property type="match status" value="2"/>
</dbReference>
<dbReference type="InterPro" id="IPR050638">
    <property type="entry name" value="AA-Vitamin_Transporters"/>
</dbReference>
<evidence type="ECO:0000256" key="2">
    <source>
        <dbReference type="ARBA" id="ARBA00007362"/>
    </source>
</evidence>
<organism evidence="9 10">
    <name type="scientific">Candidatus Pantoea floridensis</name>
    <dbReference type="NCBI Taxonomy" id="1938870"/>
    <lineage>
        <taxon>Bacteria</taxon>
        <taxon>Pseudomonadati</taxon>
        <taxon>Pseudomonadota</taxon>
        <taxon>Gammaproteobacteria</taxon>
        <taxon>Enterobacterales</taxon>
        <taxon>Erwiniaceae</taxon>
        <taxon>Pantoea</taxon>
    </lineage>
</organism>
<dbReference type="OrthoDB" id="5430053at2"/>
<feature type="transmembrane region" description="Helical" evidence="7">
    <location>
        <begin position="233"/>
        <end position="253"/>
    </location>
</feature>
<protein>
    <submittedName>
        <fullName evidence="9">EamA domain-containing membrane protein RarD</fullName>
    </submittedName>
</protein>
<keyword evidence="4 7" id="KW-0812">Transmembrane</keyword>
<evidence type="ECO:0000256" key="6">
    <source>
        <dbReference type="ARBA" id="ARBA00023136"/>
    </source>
</evidence>
<keyword evidence="3" id="KW-1003">Cell membrane</keyword>
<feature type="transmembrane region" description="Helical" evidence="7">
    <location>
        <begin position="145"/>
        <end position="163"/>
    </location>
</feature>
<dbReference type="PANTHER" id="PTHR32322">
    <property type="entry name" value="INNER MEMBRANE TRANSPORTER"/>
    <property type="match status" value="1"/>
</dbReference>
<evidence type="ECO:0000256" key="5">
    <source>
        <dbReference type="ARBA" id="ARBA00022989"/>
    </source>
</evidence>
<evidence type="ECO:0000259" key="8">
    <source>
        <dbReference type="Pfam" id="PF00892"/>
    </source>
</evidence>
<dbReference type="AlphaFoldDB" id="A0A286DR00"/>